<evidence type="ECO:0000313" key="18">
    <source>
        <dbReference type="EMBL" id="AET39170.1"/>
    </source>
</evidence>
<dbReference type="PIRSF" id="PIRSF017570">
    <property type="entry name" value="Histone_H3-K79_MeTrfase"/>
    <property type="match status" value="1"/>
</dbReference>
<dbReference type="Proteomes" id="UP000006790">
    <property type="component" value="Chromosome 4"/>
</dbReference>
<dbReference type="GO" id="GO:0051598">
    <property type="term" value="P:meiotic recombination checkpoint signaling"/>
    <property type="evidence" value="ECO:0007669"/>
    <property type="project" value="EnsemblFungi"/>
</dbReference>
<dbReference type="GO" id="GO:0032259">
    <property type="term" value="P:methylation"/>
    <property type="evidence" value="ECO:0007669"/>
    <property type="project" value="UniProtKB-KW"/>
</dbReference>
<gene>
    <name evidence="18" type="ordered locus">Ecym_4091</name>
</gene>
<evidence type="ECO:0000256" key="1">
    <source>
        <dbReference type="ARBA" id="ARBA00004123"/>
    </source>
</evidence>
<dbReference type="InterPro" id="IPR030445">
    <property type="entry name" value="H3-K79_meTrfase"/>
</dbReference>
<evidence type="ECO:0000256" key="14">
    <source>
        <dbReference type="PIRNR" id="PIRNR017570"/>
    </source>
</evidence>
<dbReference type="GO" id="GO:0006334">
    <property type="term" value="P:nucleosome assembly"/>
    <property type="evidence" value="ECO:0007669"/>
    <property type="project" value="EnsemblFungi"/>
</dbReference>
<feature type="compositionally biased region" description="Polar residues" evidence="16">
    <location>
        <begin position="180"/>
        <end position="195"/>
    </location>
</feature>
<dbReference type="GO" id="GO:0000781">
    <property type="term" value="C:chromosome, telomeric region"/>
    <property type="evidence" value="ECO:0007669"/>
    <property type="project" value="GOC"/>
</dbReference>
<dbReference type="HOGENOM" id="CLU_027287_0_1_1"/>
<sequence length="592" mass="67497">MTIPHACMESPHTFMSSSAGEENSGSAVDSGTPAITDTSDKTSNHKPNRMLLELLEDSNKYDMRSQCSLPESWLRKRPQVSYKLTHTKVLKQDDNMKKAEKNTSSSRPSRKNKNKLVKNGVAIKSTKTVSSLKKNKSRKEATKRVTTSNGASKEHKVISKSNQTKLPDISNLANFEPEESSQTAGKSSSDSNQQKKGNESFIVDSDEKLILAHDFFNLDNFSESFNGNITSSLILSTKDTETQRIIRVYSIMYPEHYEEYKIDFASYSKQYYNSIVEIGKFIEYAVMLYMPQPFYDQGTKIVRSLNEAFDTMNQELFIETVEEYNKVITSIPRSSIITRLRSLKSIPRSFIHDFLQIAYSRCILPNVNGLKEYQGFSNFVYGELLPSFLSTAFDQCGLKSEHLFMDLGSGVGNCVVQASLEYGCKLSFGCEIMQNASELAELQLEELRNRCALWGIRVRPIEFCLRKSFVDNHRVNELLPQCDIILINNFIFDAKLNQMVERLIQRLKPGCKLITLRNLRPSGYTINFYDVENILNRLKVQKFVLPDDSVSWTYKGGGEYYISTVESDIDDSVFHSYAKGRVRSNKTIKYTR</sequence>
<reference evidence="19" key="1">
    <citation type="journal article" date="2012" name="G3 (Bethesda)">
        <title>Pichia sorbitophila, an interspecies yeast hybrid reveals early steps of genome resolution following polyploidization.</title>
        <authorList>
            <person name="Leh Louis V."/>
            <person name="Despons L."/>
            <person name="Friedrich A."/>
            <person name="Martin T."/>
            <person name="Durrens P."/>
            <person name="Casaregola S."/>
            <person name="Neuveglise C."/>
            <person name="Fairhead C."/>
            <person name="Marck C."/>
            <person name="Cruz J.A."/>
            <person name="Straub M.L."/>
            <person name="Kugler V."/>
            <person name="Sacerdot C."/>
            <person name="Uzunov Z."/>
            <person name="Thierry A."/>
            <person name="Weiss S."/>
            <person name="Bleykasten C."/>
            <person name="De Montigny J."/>
            <person name="Jacques N."/>
            <person name="Jung P."/>
            <person name="Lemaire M."/>
            <person name="Mallet S."/>
            <person name="Morel G."/>
            <person name="Richard G.F."/>
            <person name="Sarkar A."/>
            <person name="Savel G."/>
            <person name="Schacherer J."/>
            <person name="Seret M.L."/>
            <person name="Talla E."/>
            <person name="Samson G."/>
            <person name="Jubin C."/>
            <person name="Poulain J."/>
            <person name="Vacherie B."/>
            <person name="Barbe V."/>
            <person name="Pelletier E."/>
            <person name="Sherman D.J."/>
            <person name="Westhof E."/>
            <person name="Weissenbach J."/>
            <person name="Baret P.V."/>
            <person name="Wincker P."/>
            <person name="Gaillardin C."/>
            <person name="Dujon B."/>
            <person name="Souciet J.L."/>
        </authorList>
    </citation>
    <scope>NUCLEOTIDE SEQUENCE [LARGE SCALE GENOMIC DNA]</scope>
    <source>
        <strain evidence="19">CBS 270.75 / DBVPG 7215 / KCTC 17166 / NRRL Y-17582</strain>
    </source>
</reference>
<dbReference type="STRING" id="931890.G8JT17"/>
<dbReference type="EMBL" id="CP002500">
    <property type="protein sequence ID" value="AET39170.1"/>
    <property type="molecule type" value="Genomic_DNA"/>
</dbReference>
<evidence type="ECO:0000256" key="2">
    <source>
        <dbReference type="ARBA" id="ARBA00012190"/>
    </source>
</evidence>
<feature type="binding site" evidence="15">
    <location>
        <begin position="381"/>
        <end position="384"/>
    </location>
    <ligand>
        <name>S-adenosyl-L-methionine</name>
        <dbReference type="ChEBI" id="CHEBI:59789"/>
    </ligand>
</feature>
<dbReference type="FunFam" id="3.40.50.150:FF:000033">
    <property type="entry name" value="Histone-lysine N-methyltransferase, H3 lysine-79 specific"/>
    <property type="match status" value="1"/>
</dbReference>
<dbReference type="Gene3D" id="1.10.260.170">
    <property type="match status" value="1"/>
</dbReference>
<dbReference type="GO" id="GO:0006301">
    <property type="term" value="P:DNA damage tolerance"/>
    <property type="evidence" value="ECO:0007669"/>
    <property type="project" value="EnsemblFungi"/>
</dbReference>
<dbReference type="GO" id="GO:0070911">
    <property type="term" value="P:global genome nucleotide-excision repair"/>
    <property type="evidence" value="ECO:0007669"/>
    <property type="project" value="EnsemblFungi"/>
</dbReference>
<feature type="region of interest" description="Disordered" evidence="16">
    <location>
        <begin position="91"/>
        <end position="197"/>
    </location>
</feature>
<dbReference type="InParanoid" id="G8JT17"/>
<evidence type="ECO:0000256" key="16">
    <source>
        <dbReference type="SAM" id="MobiDB-lite"/>
    </source>
</evidence>
<dbReference type="GO" id="GO:0005634">
    <property type="term" value="C:nucleus"/>
    <property type="evidence" value="ECO:0007669"/>
    <property type="project" value="UniProtKB-SubCell"/>
</dbReference>
<evidence type="ECO:0000256" key="7">
    <source>
        <dbReference type="ARBA" id="ARBA00022737"/>
    </source>
</evidence>
<evidence type="ECO:0000313" key="19">
    <source>
        <dbReference type="Proteomes" id="UP000006790"/>
    </source>
</evidence>
<feature type="compositionally biased region" description="Basic and acidic residues" evidence="16">
    <location>
        <begin position="91"/>
        <end position="101"/>
    </location>
</feature>
<comment type="subcellular location">
    <subcellularLocation>
        <location evidence="1 14">Nucleus</location>
    </subcellularLocation>
</comment>
<dbReference type="GO" id="GO:0031573">
    <property type="term" value="P:mitotic intra-S DNA damage checkpoint signaling"/>
    <property type="evidence" value="ECO:0007669"/>
    <property type="project" value="EnsemblFungi"/>
</dbReference>
<evidence type="ECO:0000256" key="5">
    <source>
        <dbReference type="ARBA" id="ARBA00022679"/>
    </source>
</evidence>
<evidence type="ECO:0000256" key="12">
    <source>
        <dbReference type="ARBA" id="ARBA00029821"/>
    </source>
</evidence>
<dbReference type="GO" id="GO:0000725">
    <property type="term" value="P:recombinational repair"/>
    <property type="evidence" value="ECO:0007669"/>
    <property type="project" value="EnsemblFungi"/>
</dbReference>
<keyword evidence="4 14" id="KW-0489">Methyltransferase</keyword>
<dbReference type="GO" id="GO:0000786">
    <property type="term" value="C:nucleosome"/>
    <property type="evidence" value="ECO:0007669"/>
    <property type="project" value="InterPro"/>
</dbReference>
<evidence type="ECO:0000256" key="9">
    <source>
        <dbReference type="ARBA" id="ARBA00023015"/>
    </source>
</evidence>
<evidence type="ECO:0000256" key="11">
    <source>
        <dbReference type="ARBA" id="ARBA00023242"/>
    </source>
</evidence>
<keyword evidence="19" id="KW-1185">Reference proteome</keyword>
<dbReference type="PROSITE" id="PS51569">
    <property type="entry name" value="DOT1"/>
    <property type="match status" value="1"/>
</dbReference>
<dbReference type="AlphaFoldDB" id="G8JT17"/>
<dbReference type="GO" id="GO:0031571">
    <property type="term" value="P:mitotic G1 DNA damage checkpoint signaling"/>
    <property type="evidence" value="ECO:0007669"/>
    <property type="project" value="EnsemblFungi"/>
</dbReference>
<evidence type="ECO:0000256" key="8">
    <source>
        <dbReference type="ARBA" id="ARBA00022853"/>
    </source>
</evidence>
<evidence type="ECO:0000259" key="17">
    <source>
        <dbReference type="PROSITE" id="PS51569"/>
    </source>
</evidence>
<dbReference type="OMA" id="VFHSYAK"/>
<evidence type="ECO:0000256" key="4">
    <source>
        <dbReference type="ARBA" id="ARBA00022603"/>
    </source>
</evidence>
<dbReference type="GO" id="GO:0042393">
    <property type="term" value="F:histone binding"/>
    <property type="evidence" value="ECO:0007669"/>
    <property type="project" value="InterPro"/>
</dbReference>
<dbReference type="OrthoDB" id="443402at2759"/>
<evidence type="ECO:0000256" key="15">
    <source>
        <dbReference type="PIRSR" id="PIRSR017570-1"/>
    </source>
</evidence>
<dbReference type="GO" id="GO:0140956">
    <property type="term" value="F:histone H3K79 trimethyltransferase activity"/>
    <property type="evidence" value="ECO:0007669"/>
    <property type="project" value="UniProtKB-EC"/>
</dbReference>
<dbReference type="KEGG" id="erc:Ecym_4091"/>
<evidence type="ECO:0000256" key="3">
    <source>
        <dbReference type="ARBA" id="ARBA00020987"/>
    </source>
</evidence>
<dbReference type="Pfam" id="PF08123">
    <property type="entry name" value="DOT1"/>
    <property type="match status" value="1"/>
</dbReference>
<dbReference type="Gene3D" id="3.40.50.150">
    <property type="entry name" value="Vaccinia Virus protein VP39"/>
    <property type="match status" value="1"/>
</dbReference>
<organism evidence="18 19">
    <name type="scientific">Eremothecium cymbalariae (strain CBS 270.75 / DBVPG 7215 / KCTC 17166 / NRRL Y-17582)</name>
    <name type="common">Yeast</name>
    <dbReference type="NCBI Taxonomy" id="931890"/>
    <lineage>
        <taxon>Eukaryota</taxon>
        <taxon>Fungi</taxon>
        <taxon>Dikarya</taxon>
        <taxon>Ascomycota</taxon>
        <taxon>Saccharomycotina</taxon>
        <taxon>Saccharomycetes</taxon>
        <taxon>Saccharomycetales</taxon>
        <taxon>Saccharomycetaceae</taxon>
        <taxon>Eremothecium</taxon>
    </lineage>
</organism>
<dbReference type="InterPro" id="IPR021162">
    <property type="entry name" value="Dot1"/>
</dbReference>
<dbReference type="GO" id="GO:0031452">
    <property type="term" value="P:negative regulation of heterochromatin formation"/>
    <property type="evidence" value="ECO:0007669"/>
    <property type="project" value="EnsemblFungi"/>
</dbReference>
<keyword evidence="10 14" id="KW-0804">Transcription</keyword>
<evidence type="ECO:0000256" key="6">
    <source>
        <dbReference type="ARBA" id="ARBA00022691"/>
    </source>
</evidence>
<keyword evidence="6 14" id="KW-0949">S-adenosyl-L-methionine</keyword>
<evidence type="ECO:0000256" key="10">
    <source>
        <dbReference type="ARBA" id="ARBA00023163"/>
    </source>
</evidence>
<feature type="binding site" evidence="15">
    <location>
        <begin position="468"/>
        <end position="469"/>
    </location>
    <ligand>
        <name>S-adenosyl-L-methionine</name>
        <dbReference type="ChEBI" id="CHEBI:59789"/>
    </ligand>
</feature>
<dbReference type="GO" id="GO:0031509">
    <property type="term" value="P:subtelomeric heterochromatin formation"/>
    <property type="evidence" value="ECO:0007669"/>
    <property type="project" value="EnsemblFungi"/>
</dbReference>
<comment type="similarity">
    <text evidence="14">Belongs to the class I-like SAM-binding methyltransferase superfamily. DOT1 family.</text>
</comment>
<dbReference type="PANTHER" id="PTHR21451:SF0">
    <property type="entry name" value="HISTONE-LYSINE N-METHYLTRANSFERASE, H3 LYSINE-79 SPECIFIC"/>
    <property type="match status" value="1"/>
</dbReference>
<keyword evidence="8 14" id="KW-0156">Chromatin regulator</keyword>
<dbReference type="RefSeq" id="XP_003645987.1">
    <property type="nucleotide sequence ID" value="XM_003645939.1"/>
</dbReference>
<dbReference type="InterPro" id="IPR025789">
    <property type="entry name" value="DOT1_dom"/>
</dbReference>
<dbReference type="EC" id="2.1.1.360" evidence="2 14"/>
<protein>
    <recommendedName>
        <fullName evidence="3 14">Histone-lysine N-methyltransferase, H3 lysine-79 specific</fullName>
        <ecNumber evidence="2 14">2.1.1.360</ecNumber>
    </recommendedName>
    <alternativeName>
        <fullName evidence="12 14">Histone H3-K79 methyltransferase</fullName>
    </alternativeName>
</protein>
<keyword evidence="11 14" id="KW-0539">Nucleus</keyword>
<dbReference type="SUPFAM" id="SSF53335">
    <property type="entry name" value="S-adenosyl-L-methionine-dependent methyltransferases"/>
    <property type="match status" value="1"/>
</dbReference>
<dbReference type="GeneID" id="11469309"/>
<feature type="domain" description="DOT1" evidence="17">
    <location>
        <begin position="263"/>
        <end position="578"/>
    </location>
</feature>
<dbReference type="FunCoup" id="G8JT17">
    <property type="interactions" value="34"/>
</dbReference>
<feature type="binding site" evidence="15">
    <location>
        <begin position="404"/>
        <end position="413"/>
    </location>
    <ligand>
        <name>S-adenosyl-L-methionine</name>
        <dbReference type="ChEBI" id="CHEBI:59789"/>
    </ligand>
</feature>
<feature type="compositionally biased region" description="Low complexity" evidence="16">
    <location>
        <begin position="16"/>
        <end position="27"/>
    </location>
</feature>
<accession>G8JT17</accession>
<evidence type="ECO:0000256" key="13">
    <source>
        <dbReference type="ARBA" id="ARBA00047770"/>
    </source>
</evidence>
<dbReference type="PANTHER" id="PTHR21451">
    <property type="entry name" value="HISTONE H3 METHYLTRANSFERASE"/>
    <property type="match status" value="1"/>
</dbReference>
<comment type="function">
    <text evidence="14">Histone methyltransferase that specifically trimethylates histone H3 to form H3K79me3. This methylation is required for telomere silencing and for the pachytene checkpoint during the meiotic cell cycle by allowing the recruitment of RAD9 to double strand breaks. Nucleosomes are preferred as substrate compared to free histone.</text>
</comment>
<proteinExistence type="inferred from homology"/>
<comment type="catalytic activity">
    <reaction evidence="13 14">
        <text>L-lysyl(79)-[histone H3] + 3 S-adenosyl-L-methionine = N(6),N(6),N(6)-trimethyl-L-lysyl(79)-[histone H3] + 3 S-adenosyl-L-homocysteine + 3 H(+)</text>
        <dbReference type="Rhea" id="RHEA:60328"/>
        <dbReference type="Rhea" id="RHEA-COMP:15549"/>
        <dbReference type="Rhea" id="RHEA-COMP:15552"/>
        <dbReference type="ChEBI" id="CHEBI:15378"/>
        <dbReference type="ChEBI" id="CHEBI:29969"/>
        <dbReference type="ChEBI" id="CHEBI:57856"/>
        <dbReference type="ChEBI" id="CHEBI:59789"/>
        <dbReference type="ChEBI" id="CHEBI:61961"/>
        <dbReference type="EC" id="2.1.1.360"/>
    </reaction>
</comment>
<keyword evidence="7" id="KW-0677">Repeat</keyword>
<feature type="region of interest" description="Disordered" evidence="16">
    <location>
        <begin position="1"/>
        <end position="48"/>
    </location>
</feature>
<keyword evidence="5 14" id="KW-0808">Transferase</keyword>
<feature type="binding site" evidence="15">
    <location>
        <position position="431"/>
    </location>
    <ligand>
        <name>S-adenosyl-L-methionine</name>
        <dbReference type="ChEBI" id="CHEBI:59789"/>
    </ligand>
</feature>
<dbReference type="InterPro" id="IPR029063">
    <property type="entry name" value="SAM-dependent_MTases_sf"/>
</dbReference>
<name>G8JT17_ERECY</name>
<keyword evidence="9 14" id="KW-0805">Transcription regulation</keyword>
<dbReference type="eggNOG" id="KOG3924">
    <property type="taxonomic scope" value="Eukaryota"/>
</dbReference>